<protein>
    <submittedName>
        <fullName evidence="2">Uncharacterized protein</fullName>
    </submittedName>
</protein>
<keyword evidence="1" id="KW-0812">Transmembrane</keyword>
<reference evidence="3 5" key="2">
    <citation type="journal article" date="2019" name="Microb. Pathog.">
        <title>Comparison of VITEK 2, MALDI-TOF MS, 16S rRNA gene sequencing, and whole-genome sequencing for identification of Roseomonas mucosa.</title>
        <authorList>
            <person name="Rudolph W.W."/>
            <person name="Gunzer F."/>
            <person name="Trauth M."/>
            <person name="Bunk B."/>
            <person name="Bigge R."/>
            <person name="Schrottner P."/>
        </authorList>
    </citation>
    <scope>NUCLEOTIDE SEQUENCE [LARGE SCALE GENOMIC DNA]</scope>
    <source>
        <strain evidence="3 5">DSM 103800</strain>
    </source>
</reference>
<proteinExistence type="predicted"/>
<dbReference type="STRING" id="257708.RGI145_05295"/>
<keyword evidence="5" id="KW-1185">Reference proteome</keyword>
<dbReference type="EMBL" id="JAVVDO010000011">
    <property type="protein sequence ID" value="MDT8331143.1"/>
    <property type="molecule type" value="Genomic_DNA"/>
</dbReference>
<evidence type="ECO:0000313" key="2">
    <source>
        <dbReference type="EMBL" id="APT56609.1"/>
    </source>
</evidence>
<accession>A0A1L7AD97</accession>
<name>A0A1L7AD97_9PROT</name>
<feature type="transmembrane region" description="Helical" evidence="1">
    <location>
        <begin position="55"/>
        <end position="79"/>
    </location>
</feature>
<reference evidence="3" key="3">
    <citation type="submission" date="2023-09" db="EMBL/GenBank/DDBJ databases">
        <authorList>
            <person name="Schober I."/>
            <person name="Bunk B."/>
        </authorList>
    </citation>
    <scope>NUCLEOTIDE SEQUENCE</scope>
    <source>
        <strain evidence="3">DSM 103800</strain>
    </source>
</reference>
<dbReference type="RefSeq" id="WP_027279980.1">
    <property type="nucleotide sequence ID" value="NZ_CP015583.1"/>
</dbReference>
<reference evidence="2 4" key="1">
    <citation type="submission" date="2016-05" db="EMBL/GenBank/DDBJ databases">
        <title>Complete Genome and Methylome Analysis of Psychrotrophic Bacterial Isolates from Antarctic Lake Untersee.</title>
        <authorList>
            <person name="Fomenkov A."/>
            <person name="Akimov V.N."/>
            <person name="Vasilyeva L.V."/>
            <person name="Andersen D."/>
            <person name="Vincze T."/>
            <person name="Roberts R.J."/>
        </authorList>
    </citation>
    <scope>NUCLEOTIDE SEQUENCE [LARGE SCALE GENOMIC DNA]</scope>
    <source>
        <strain evidence="2 4">U14-5</strain>
    </source>
</reference>
<sequence>MNEEPRRPLLLDMTPEGEFRTPKPPGMLERVLLRVGGAAALVAVVAIGLTMAALAFVVLGLLIPVVVVAGLVAFVTLWWKMRQARRYGRPAFVVMRR</sequence>
<dbReference type="AlphaFoldDB" id="A0A1L7AD97"/>
<evidence type="ECO:0000313" key="5">
    <source>
        <dbReference type="Proteomes" id="UP001258945"/>
    </source>
</evidence>
<evidence type="ECO:0000313" key="4">
    <source>
        <dbReference type="Proteomes" id="UP000185494"/>
    </source>
</evidence>
<keyword evidence="1" id="KW-1133">Transmembrane helix</keyword>
<keyword evidence="1" id="KW-0472">Membrane</keyword>
<feature type="transmembrane region" description="Helical" evidence="1">
    <location>
        <begin position="31"/>
        <end position="49"/>
    </location>
</feature>
<dbReference type="EMBL" id="CP015583">
    <property type="protein sequence ID" value="APT56609.1"/>
    <property type="molecule type" value="Genomic_DNA"/>
</dbReference>
<organism evidence="2 4">
    <name type="scientific">Roseomonas gilardii</name>
    <dbReference type="NCBI Taxonomy" id="257708"/>
    <lineage>
        <taxon>Bacteria</taxon>
        <taxon>Pseudomonadati</taxon>
        <taxon>Pseudomonadota</taxon>
        <taxon>Alphaproteobacteria</taxon>
        <taxon>Acetobacterales</taxon>
        <taxon>Roseomonadaceae</taxon>
        <taxon>Roseomonas</taxon>
    </lineage>
</organism>
<gene>
    <name evidence="2" type="ORF">RGI145_05295</name>
    <name evidence="3" type="ORF">RQ831_08750</name>
</gene>
<dbReference type="Proteomes" id="UP001258945">
    <property type="component" value="Unassembled WGS sequence"/>
</dbReference>
<dbReference type="Proteomes" id="UP000185494">
    <property type="component" value="Chromosome 1"/>
</dbReference>
<evidence type="ECO:0000313" key="3">
    <source>
        <dbReference type="EMBL" id="MDT8331143.1"/>
    </source>
</evidence>
<dbReference type="KEGG" id="rgi:RGI145_05295"/>
<evidence type="ECO:0000256" key="1">
    <source>
        <dbReference type="SAM" id="Phobius"/>
    </source>
</evidence>